<evidence type="ECO:0000256" key="3">
    <source>
        <dbReference type="ARBA" id="ARBA00022741"/>
    </source>
</evidence>
<dbReference type="PANTHER" id="PTHR48095:SF5">
    <property type="entry name" value="BLL7292 PROTEIN"/>
    <property type="match status" value="1"/>
</dbReference>
<dbReference type="Pfam" id="PF01039">
    <property type="entry name" value="Carboxyl_trans"/>
    <property type="match status" value="1"/>
</dbReference>
<dbReference type="InterPro" id="IPR011761">
    <property type="entry name" value="ATP-grasp"/>
</dbReference>
<dbReference type="PANTHER" id="PTHR48095">
    <property type="entry name" value="PYRUVATE CARBOXYLASE SUBUNIT A"/>
    <property type="match status" value="1"/>
</dbReference>
<dbReference type="SUPFAM" id="SSF52096">
    <property type="entry name" value="ClpP/crotonase"/>
    <property type="match status" value="2"/>
</dbReference>
<feature type="domain" description="Lipoyl-binding" evidence="7">
    <location>
        <begin position="483"/>
        <end position="561"/>
    </location>
</feature>
<evidence type="ECO:0000256" key="1">
    <source>
        <dbReference type="ARBA" id="ARBA00001953"/>
    </source>
</evidence>
<dbReference type="Gene3D" id="3.30.470.20">
    <property type="entry name" value="ATP-grasp fold, B domain"/>
    <property type="match status" value="1"/>
</dbReference>
<dbReference type="InterPro" id="IPR005482">
    <property type="entry name" value="Biotin_COase_C"/>
</dbReference>
<dbReference type="Proteomes" id="UP001207582">
    <property type="component" value="Unassembled WGS sequence"/>
</dbReference>
<organism evidence="11 12">
    <name type="scientific">Defluviimonas salinarum</name>
    <dbReference type="NCBI Taxonomy" id="2992147"/>
    <lineage>
        <taxon>Bacteria</taxon>
        <taxon>Pseudomonadati</taxon>
        <taxon>Pseudomonadota</taxon>
        <taxon>Alphaproteobacteria</taxon>
        <taxon>Rhodobacterales</taxon>
        <taxon>Paracoccaceae</taxon>
        <taxon>Albidovulum</taxon>
    </lineage>
</organism>
<comment type="caution">
    <text evidence="11">The sequence shown here is derived from an EMBL/GenBank/DDBJ whole genome shotgun (WGS) entry which is preliminary data.</text>
</comment>
<dbReference type="InterPro" id="IPR011763">
    <property type="entry name" value="COA_CT_C"/>
</dbReference>
<evidence type="ECO:0000256" key="4">
    <source>
        <dbReference type="ARBA" id="ARBA00022840"/>
    </source>
</evidence>
<dbReference type="PROSITE" id="PS50968">
    <property type="entry name" value="BIOTINYL_LIPOYL"/>
    <property type="match status" value="1"/>
</dbReference>
<gene>
    <name evidence="11" type="ORF">OM960_18875</name>
</gene>
<keyword evidence="4 6" id="KW-0067">ATP-binding</keyword>
<dbReference type="EMBL" id="JAPDOG010000022">
    <property type="protein sequence ID" value="MCW3783608.1"/>
    <property type="molecule type" value="Genomic_DNA"/>
</dbReference>
<dbReference type="SMART" id="SM00878">
    <property type="entry name" value="Biotin_carb_C"/>
    <property type="match status" value="1"/>
</dbReference>
<keyword evidence="2" id="KW-0436">Ligase</keyword>
<dbReference type="SUPFAM" id="SSF52440">
    <property type="entry name" value="PreATP-grasp domain"/>
    <property type="match status" value="1"/>
</dbReference>
<comment type="cofactor">
    <cofactor evidence="1">
        <name>biotin</name>
        <dbReference type="ChEBI" id="CHEBI:57586"/>
    </cofactor>
</comment>
<dbReference type="InterPro" id="IPR011053">
    <property type="entry name" value="Single_hybrid_motif"/>
</dbReference>
<dbReference type="RefSeq" id="WP_264773052.1">
    <property type="nucleotide sequence ID" value="NZ_JAPDOG010000022.1"/>
</dbReference>
<dbReference type="Gene3D" id="2.40.50.100">
    <property type="match status" value="1"/>
</dbReference>
<evidence type="ECO:0000256" key="5">
    <source>
        <dbReference type="ARBA" id="ARBA00023267"/>
    </source>
</evidence>
<dbReference type="InterPro" id="IPR000089">
    <property type="entry name" value="Biotin_lipoyl"/>
</dbReference>
<dbReference type="InterPro" id="IPR001882">
    <property type="entry name" value="Biotin_BS"/>
</dbReference>
<feature type="domain" description="ATP-grasp" evidence="8">
    <location>
        <begin position="119"/>
        <end position="319"/>
    </location>
</feature>
<sequence>MLKKILIANRGEIAIRIARTAAAMGIKTVAIHSPDDALSLHVKHADEVRKLSKPGVSGYLDIEEIVAIAAETGCDAVHPGYGLLSERADFARACAVRGITFVGPDEGMLASQGDKVSARTLAKRAGVPVIEGSEPLTSAEEARAFFETQGGKPLMLKAVNGGGGRGMRVVHAADEIESAFRQCQAEALAAFGEDAVYAERFLPSVRHIEVQMIGDGQNVTHLWERDCSAQRRNQKIIELAPAPNLDPETRAGLLDAAVAIGKACDYRGLGTVEFLVEAGTTGRAGFYFIETNPRIQVEHTITEEITGRDLVEIQLRIAGGETLADIGLEVANPAPPLGFCVQTRVNTETFKENGDVVPTGGVLTAFEAPSGPGVRVDTYGYAGYRTNPNFDSLLAKVIVHEKSGDLTRLFARTERALSELHVGGVETNARFLRRLLRLPELSEWRVDVRAIDAKIRELASSADHGSRNRYFDRFEEQGSPSAAAHIDVPDGAEVVRAPMQAVLYGVSVAAGDEVSKDQELAVIEAMKMQHVLTAPCAGTVIDIYAEAGAVVGGGDPIIAVEPNADAGAETEASTAVDLDRVRPDLRRLRDRIELTLDEKRPRAVARRRDRGQRTTREHVAALCEGGDFHEYGQLVIAGQRRKLGHEALLEVSPADGIVTGVGSVNAEQFTEERNQVAILAYDSTVMAGTQGIFGHKKTDRMIEVAHDLGLPTIFFTEGGGGRPNDVDFADTMHSALDIKTFSEFARLKGWGPRITVNSGYCFAGNAALFGTGDIRIATRNSWIGLAGPAMIEAGGLGSYSAKEIGPAPMHAQTGLLDILAEDDEDAARLARQVLSYFQGAVADWDAADQRHLRHIVPENRMRAYPVRSVIETLADTGSFLELGAKHAPGLVTGFLRVEGRPLGLIANNPHHLGGALDAPASAKGARFLKLCARFGMPVLSLCDTPGFMVGPENERQGGVAAASDLIGAGAHLGSPLFLVVLRKGYGIGAQAMAGGSFANPVFATAWPTGEFGAMGLEGSVRLGFAKELEAEKDPEARQRLYDKLVASAYAEGGALNVASYQEIDAVIDPFDTRKWLVKGLRMSAAKKPF</sequence>
<evidence type="ECO:0000259" key="8">
    <source>
        <dbReference type="PROSITE" id="PS50975"/>
    </source>
</evidence>
<dbReference type="Pfam" id="PF02786">
    <property type="entry name" value="CPSase_L_D2"/>
    <property type="match status" value="1"/>
</dbReference>
<dbReference type="SUPFAM" id="SSF51230">
    <property type="entry name" value="Single hybrid motif"/>
    <property type="match status" value="1"/>
</dbReference>
<protein>
    <submittedName>
        <fullName evidence="11">ATP-grasp domain-containing protein</fullName>
    </submittedName>
</protein>
<evidence type="ECO:0000259" key="10">
    <source>
        <dbReference type="PROSITE" id="PS50989"/>
    </source>
</evidence>
<dbReference type="SUPFAM" id="SSF51246">
    <property type="entry name" value="Rudiment single hybrid motif"/>
    <property type="match status" value="1"/>
</dbReference>
<evidence type="ECO:0000313" key="12">
    <source>
        <dbReference type="Proteomes" id="UP001207582"/>
    </source>
</evidence>
<evidence type="ECO:0000259" key="9">
    <source>
        <dbReference type="PROSITE" id="PS50979"/>
    </source>
</evidence>
<dbReference type="Pfam" id="PF00289">
    <property type="entry name" value="Biotin_carb_N"/>
    <property type="match status" value="1"/>
</dbReference>
<evidence type="ECO:0000256" key="6">
    <source>
        <dbReference type="PROSITE-ProRule" id="PRU00409"/>
    </source>
</evidence>
<dbReference type="PROSITE" id="PS50989">
    <property type="entry name" value="COA_CT_CTER"/>
    <property type="match status" value="1"/>
</dbReference>
<dbReference type="InterPro" id="IPR034733">
    <property type="entry name" value="AcCoA_carboxyl_beta"/>
</dbReference>
<dbReference type="InterPro" id="IPR011054">
    <property type="entry name" value="Rudment_hybrid_motif"/>
</dbReference>
<dbReference type="Pfam" id="PF02785">
    <property type="entry name" value="Biotin_carb_C"/>
    <property type="match status" value="1"/>
</dbReference>
<evidence type="ECO:0000256" key="2">
    <source>
        <dbReference type="ARBA" id="ARBA00022598"/>
    </source>
</evidence>
<keyword evidence="3 6" id="KW-0547">Nucleotide-binding</keyword>
<dbReference type="PROSITE" id="PS50975">
    <property type="entry name" value="ATP_GRASP"/>
    <property type="match status" value="1"/>
</dbReference>
<evidence type="ECO:0000259" key="7">
    <source>
        <dbReference type="PROSITE" id="PS50968"/>
    </source>
</evidence>
<dbReference type="SUPFAM" id="SSF56059">
    <property type="entry name" value="Glutathione synthetase ATP-binding domain-like"/>
    <property type="match status" value="1"/>
</dbReference>
<dbReference type="InterPro" id="IPR029045">
    <property type="entry name" value="ClpP/crotonase-like_dom_sf"/>
</dbReference>
<dbReference type="Gene3D" id="3.40.50.20">
    <property type="match status" value="1"/>
</dbReference>
<feature type="domain" description="CoA carboxyltransferase C-terminal" evidence="10">
    <location>
        <begin position="843"/>
        <end position="1089"/>
    </location>
</feature>
<reference evidence="11 12" key="1">
    <citation type="submission" date="2022-10" db="EMBL/GenBank/DDBJ databases">
        <title>Defluviimonas sp. CAU 1641 isolated from mud.</title>
        <authorList>
            <person name="Kim W."/>
        </authorList>
    </citation>
    <scope>NUCLEOTIDE SEQUENCE [LARGE SCALE GENOMIC DNA]</scope>
    <source>
        <strain evidence="11 12">CAU 1641</strain>
    </source>
</reference>
<dbReference type="CDD" id="cd06850">
    <property type="entry name" value="biotinyl_domain"/>
    <property type="match status" value="1"/>
</dbReference>
<dbReference type="PROSITE" id="PS00188">
    <property type="entry name" value="BIOTIN"/>
    <property type="match status" value="1"/>
</dbReference>
<evidence type="ECO:0000313" key="11">
    <source>
        <dbReference type="EMBL" id="MCW3783608.1"/>
    </source>
</evidence>
<feature type="domain" description="Biotin carboxylation" evidence="9">
    <location>
        <begin position="1"/>
        <end position="456"/>
    </location>
</feature>
<keyword evidence="12" id="KW-1185">Reference proteome</keyword>
<dbReference type="Gene3D" id="3.90.226.10">
    <property type="entry name" value="2-enoyl-CoA Hydratase, Chain A, domain 1"/>
    <property type="match status" value="2"/>
</dbReference>
<dbReference type="InterPro" id="IPR011764">
    <property type="entry name" value="Biotin_carboxylation_dom"/>
</dbReference>
<dbReference type="InterPro" id="IPR016185">
    <property type="entry name" value="PreATP-grasp_dom_sf"/>
</dbReference>
<dbReference type="InterPro" id="IPR013815">
    <property type="entry name" value="ATP_grasp_subdomain_1"/>
</dbReference>
<dbReference type="InterPro" id="IPR051602">
    <property type="entry name" value="ACC_Biotin_Carboxylase"/>
</dbReference>
<name>A0ABT3J7F8_9RHOB</name>
<keyword evidence="5" id="KW-0092">Biotin</keyword>
<proteinExistence type="predicted"/>
<dbReference type="InterPro" id="IPR005479">
    <property type="entry name" value="CPAse_ATP-bd"/>
</dbReference>
<dbReference type="InterPro" id="IPR005481">
    <property type="entry name" value="BC-like_N"/>
</dbReference>
<dbReference type="PROSITE" id="PS50979">
    <property type="entry name" value="BC"/>
    <property type="match status" value="1"/>
</dbReference>
<dbReference type="Gene3D" id="3.30.1490.20">
    <property type="entry name" value="ATP-grasp fold, A domain"/>
    <property type="match status" value="1"/>
</dbReference>
<dbReference type="Pfam" id="PF00364">
    <property type="entry name" value="Biotin_lipoyl"/>
    <property type="match status" value="1"/>
</dbReference>
<accession>A0ABT3J7F8</accession>